<proteinExistence type="predicted"/>
<evidence type="ECO:0000313" key="2">
    <source>
        <dbReference type="Proteomes" id="UP000807469"/>
    </source>
</evidence>
<protein>
    <submittedName>
        <fullName evidence="1">Uncharacterized protein</fullName>
    </submittedName>
</protein>
<name>A0A9P5YKB6_9AGAR</name>
<gene>
    <name evidence="1" type="ORF">BDN70DRAFT_821637</name>
</gene>
<dbReference type="OrthoDB" id="2974164at2759"/>
<organism evidence="1 2">
    <name type="scientific">Pholiota conissans</name>
    <dbReference type="NCBI Taxonomy" id="109636"/>
    <lineage>
        <taxon>Eukaryota</taxon>
        <taxon>Fungi</taxon>
        <taxon>Dikarya</taxon>
        <taxon>Basidiomycota</taxon>
        <taxon>Agaricomycotina</taxon>
        <taxon>Agaricomycetes</taxon>
        <taxon>Agaricomycetidae</taxon>
        <taxon>Agaricales</taxon>
        <taxon>Agaricineae</taxon>
        <taxon>Strophariaceae</taxon>
        <taxon>Pholiota</taxon>
    </lineage>
</organism>
<sequence>MVNSKGVNGSGIKNYPPDEEFKETLLKYSRQGLKQSEKLARLILDHGLDISLAKLNQFERKFEIPSVRRKKLEPEEIVQVVLDEVQKDVTQNNGPNYFKERLKDRDIKVPRDTIRSIMREYYPEGAAKWYPGKKKLRVNRQPLSALGPFHEIAADGHEKLGALALQMGGLSLPIYAYRDKWSGDLVQATTVPDCRSPGTCGHLYLDLIEKLGGISQQLNLDKGSEIGWEVAFQKCLRCVIYFILIQVITSDEFAPQIDEGIYPSVALLKSVHNIVIESLWQWLRAKIGYNLREIIISKLWRKQ</sequence>
<dbReference type="PANTHER" id="PTHR46177:SF1">
    <property type="entry name" value="INTEGRASE CATALYTIC DOMAIN-CONTAINING PROTEIN"/>
    <property type="match status" value="1"/>
</dbReference>
<dbReference type="PANTHER" id="PTHR46177">
    <property type="entry name" value="INTEGRASE CATALYTIC DOMAIN-CONTAINING PROTEIN"/>
    <property type="match status" value="1"/>
</dbReference>
<dbReference type="AlphaFoldDB" id="A0A9P5YKB6"/>
<dbReference type="EMBL" id="MU156167">
    <property type="protein sequence ID" value="KAF9470205.1"/>
    <property type="molecule type" value="Genomic_DNA"/>
</dbReference>
<accession>A0A9P5YKB6</accession>
<keyword evidence="2" id="KW-1185">Reference proteome</keyword>
<dbReference type="Proteomes" id="UP000807469">
    <property type="component" value="Unassembled WGS sequence"/>
</dbReference>
<reference evidence="1" key="1">
    <citation type="submission" date="2020-11" db="EMBL/GenBank/DDBJ databases">
        <authorList>
            <consortium name="DOE Joint Genome Institute"/>
            <person name="Ahrendt S."/>
            <person name="Riley R."/>
            <person name="Andreopoulos W."/>
            <person name="Labutti K."/>
            <person name="Pangilinan J."/>
            <person name="Ruiz-Duenas F.J."/>
            <person name="Barrasa J.M."/>
            <person name="Sanchez-Garcia M."/>
            <person name="Camarero S."/>
            <person name="Miyauchi S."/>
            <person name="Serrano A."/>
            <person name="Linde D."/>
            <person name="Babiker R."/>
            <person name="Drula E."/>
            <person name="Ayuso-Fernandez I."/>
            <person name="Pacheco R."/>
            <person name="Padilla G."/>
            <person name="Ferreira P."/>
            <person name="Barriuso J."/>
            <person name="Kellner H."/>
            <person name="Castanera R."/>
            <person name="Alfaro M."/>
            <person name="Ramirez L."/>
            <person name="Pisabarro A.G."/>
            <person name="Kuo A."/>
            <person name="Tritt A."/>
            <person name="Lipzen A."/>
            <person name="He G."/>
            <person name="Yan M."/>
            <person name="Ng V."/>
            <person name="Cullen D."/>
            <person name="Martin F."/>
            <person name="Rosso M.-N."/>
            <person name="Henrissat B."/>
            <person name="Hibbett D."/>
            <person name="Martinez A.T."/>
            <person name="Grigoriev I.V."/>
        </authorList>
    </citation>
    <scope>NUCLEOTIDE SEQUENCE</scope>
    <source>
        <strain evidence="1">CIRM-BRFM 674</strain>
    </source>
</reference>
<comment type="caution">
    <text evidence="1">The sequence shown here is derived from an EMBL/GenBank/DDBJ whole genome shotgun (WGS) entry which is preliminary data.</text>
</comment>
<evidence type="ECO:0000313" key="1">
    <source>
        <dbReference type="EMBL" id="KAF9470205.1"/>
    </source>
</evidence>